<feature type="transmembrane region" description="Helical" evidence="1">
    <location>
        <begin position="338"/>
        <end position="359"/>
    </location>
</feature>
<evidence type="ECO:0000256" key="1">
    <source>
        <dbReference type="SAM" id="Phobius"/>
    </source>
</evidence>
<sequence>MSRTRGRLARRYRRLLLGYPRQFRRARGEEIVATFLDLAPPGRTRPTIRETANLFRHGMRCRLGRPNSRSVVVWAALTAIVWGLFGGAFASRLGWETARPLPSAAEATELFSGVLGQDTTGRVGVDPALFVIYGQPLGSDNLHVLFSPDAGEYQQGRAMVGLSGPSRVAPQALVESSRAWLRDNGWRVSDVTTRNRVECTSCDESTLPRSAVFAAWRGDDVLNLDISLGSSLSPPPKPGVTDHSDETYVYAELTRAAPGAVKPFGVAGFLLGMVVAWLMFGWASRRTENRGRTLRVLTAVLFGLAAVTWWAPILLAGPSTLRHHTDEPHPSWHPMWEWLGQPALAPLFVVGAGAALLALTASALPHRHVPSTDVRPAG</sequence>
<dbReference type="RefSeq" id="WP_306271371.1">
    <property type="nucleotide sequence ID" value="NZ_CP130472.1"/>
</dbReference>
<protein>
    <submittedName>
        <fullName evidence="2">Uncharacterized protein</fullName>
    </submittedName>
</protein>
<evidence type="ECO:0000313" key="2">
    <source>
        <dbReference type="EMBL" id="WLS43902.1"/>
    </source>
</evidence>
<feature type="transmembrane region" description="Helical" evidence="1">
    <location>
        <begin position="296"/>
        <end position="318"/>
    </location>
</feature>
<name>A0AAJ6HPP0_9ACTN</name>
<gene>
    <name evidence="2" type="ORF">Q3V37_21160</name>
</gene>
<feature type="transmembrane region" description="Helical" evidence="1">
    <location>
        <begin position="71"/>
        <end position="95"/>
    </location>
</feature>
<accession>A0AAJ6HPP0</accession>
<feature type="transmembrane region" description="Helical" evidence="1">
    <location>
        <begin position="264"/>
        <end position="284"/>
    </location>
</feature>
<dbReference type="KEGG" id="mprn:Q3V37_21160"/>
<dbReference type="EMBL" id="CP130472">
    <property type="protein sequence ID" value="WLS43902.1"/>
    <property type="molecule type" value="Genomic_DNA"/>
</dbReference>
<dbReference type="Proteomes" id="UP001235874">
    <property type="component" value="Chromosome"/>
</dbReference>
<evidence type="ECO:0000313" key="3">
    <source>
        <dbReference type="Proteomes" id="UP001235874"/>
    </source>
</evidence>
<proteinExistence type="predicted"/>
<organism evidence="2 3">
    <name type="scientific">Micromonospora profundi</name>
    <dbReference type="NCBI Taxonomy" id="1420889"/>
    <lineage>
        <taxon>Bacteria</taxon>
        <taxon>Bacillati</taxon>
        <taxon>Actinomycetota</taxon>
        <taxon>Actinomycetes</taxon>
        <taxon>Micromonosporales</taxon>
        <taxon>Micromonosporaceae</taxon>
        <taxon>Micromonospora</taxon>
    </lineage>
</organism>
<reference evidence="2 3" key="1">
    <citation type="submission" date="2023-07" db="EMBL/GenBank/DDBJ databases">
        <title>Micromonospora profundi TRM 95458 converts glycerol to a new osmotic compound.</title>
        <authorList>
            <person name="Lu D."/>
        </authorList>
    </citation>
    <scope>NUCLEOTIDE SEQUENCE [LARGE SCALE GENOMIC DNA]</scope>
    <source>
        <strain evidence="2 3">TRM95458</strain>
    </source>
</reference>
<keyword evidence="1" id="KW-0812">Transmembrane</keyword>
<dbReference type="AlphaFoldDB" id="A0AAJ6HPP0"/>
<keyword evidence="3" id="KW-1185">Reference proteome</keyword>
<keyword evidence="1" id="KW-1133">Transmembrane helix</keyword>
<keyword evidence="1" id="KW-0472">Membrane</keyword>